<dbReference type="InterPro" id="IPR011989">
    <property type="entry name" value="ARM-like"/>
</dbReference>
<comment type="similarity">
    <text evidence="1">Belongs to the formin homology family.</text>
</comment>
<evidence type="ECO:0000313" key="6">
    <source>
        <dbReference type="Ensembl" id="ENSCAFP00030030524.1"/>
    </source>
</evidence>
<feature type="compositionally biased region" description="Basic and acidic residues" evidence="3">
    <location>
        <begin position="924"/>
        <end position="955"/>
    </location>
</feature>
<protein>
    <submittedName>
        <fullName evidence="6">Formin like 3</fullName>
    </submittedName>
</protein>
<dbReference type="PANTHER" id="PTHR45857:SF3">
    <property type="entry name" value="FORMIN-LIKE PROTEIN 3"/>
    <property type="match status" value="1"/>
</dbReference>
<dbReference type="GO" id="GO:0031267">
    <property type="term" value="F:small GTPase binding"/>
    <property type="evidence" value="ECO:0007669"/>
    <property type="project" value="InterPro"/>
</dbReference>
<feature type="region of interest" description="Disordered" evidence="3">
    <location>
        <begin position="1"/>
        <end position="28"/>
    </location>
</feature>
<dbReference type="InterPro" id="IPR010473">
    <property type="entry name" value="GTPase-bd"/>
</dbReference>
<dbReference type="InterPro" id="IPR042201">
    <property type="entry name" value="FH2_Formin_sf"/>
</dbReference>
<dbReference type="Ensembl" id="ENSCAFT00030035005.1">
    <property type="protein sequence ID" value="ENSCAFP00030030524.1"/>
    <property type="gene ID" value="ENSCAFG00030018866.1"/>
</dbReference>
<dbReference type="SMART" id="SM01139">
    <property type="entry name" value="Drf_FH3"/>
    <property type="match status" value="1"/>
</dbReference>
<proteinExistence type="inferred from homology"/>
<dbReference type="GO" id="GO:0022604">
    <property type="term" value="P:regulation of cell morphogenesis"/>
    <property type="evidence" value="ECO:0007669"/>
    <property type="project" value="InterPro"/>
</dbReference>
<dbReference type="Pfam" id="PF06367">
    <property type="entry name" value="Drf_FH3"/>
    <property type="match status" value="1"/>
</dbReference>
<dbReference type="GO" id="GO:0030036">
    <property type="term" value="P:actin cytoskeleton organization"/>
    <property type="evidence" value="ECO:0007669"/>
    <property type="project" value="InterPro"/>
</dbReference>
<feature type="domain" description="GBD/FH3" evidence="4">
    <location>
        <begin position="26"/>
        <end position="421"/>
    </location>
</feature>
<feature type="coiled-coil region" evidence="2">
    <location>
        <begin position="874"/>
        <end position="903"/>
    </location>
</feature>
<dbReference type="PROSITE" id="PS51444">
    <property type="entry name" value="FH2"/>
    <property type="match status" value="1"/>
</dbReference>
<evidence type="ECO:0000259" key="5">
    <source>
        <dbReference type="PROSITE" id="PS51444"/>
    </source>
</evidence>
<evidence type="ECO:0000256" key="2">
    <source>
        <dbReference type="SAM" id="Coils"/>
    </source>
</evidence>
<feature type="domain" description="FH2" evidence="5">
    <location>
        <begin position="510"/>
        <end position="900"/>
    </location>
</feature>
<name>A0A8C0NT10_CANLF</name>
<dbReference type="GO" id="GO:0003779">
    <property type="term" value="F:actin binding"/>
    <property type="evidence" value="ECO:0007669"/>
    <property type="project" value="InterPro"/>
</dbReference>
<feature type="region of interest" description="Disordered" evidence="3">
    <location>
        <begin position="450"/>
        <end position="490"/>
    </location>
</feature>
<evidence type="ECO:0000259" key="4">
    <source>
        <dbReference type="PROSITE" id="PS51232"/>
    </source>
</evidence>
<dbReference type="Pfam" id="PF06371">
    <property type="entry name" value="Drf_GBD"/>
    <property type="match status" value="1"/>
</dbReference>
<dbReference type="SMART" id="SM00498">
    <property type="entry name" value="FH2"/>
    <property type="match status" value="1"/>
</dbReference>
<feature type="compositionally biased region" description="Pro residues" evidence="3">
    <location>
        <begin position="457"/>
        <end position="490"/>
    </location>
</feature>
<dbReference type="InterPro" id="IPR016024">
    <property type="entry name" value="ARM-type_fold"/>
</dbReference>
<evidence type="ECO:0000313" key="7">
    <source>
        <dbReference type="Proteomes" id="UP000694429"/>
    </source>
</evidence>
<reference evidence="6" key="2">
    <citation type="submission" date="2025-08" db="UniProtKB">
        <authorList>
            <consortium name="Ensembl"/>
        </authorList>
    </citation>
    <scope>IDENTIFICATION</scope>
</reference>
<feature type="coiled-coil region" evidence="2">
    <location>
        <begin position="340"/>
        <end position="413"/>
    </location>
</feature>
<dbReference type="InterPro" id="IPR043592">
    <property type="entry name" value="FMNL_animal"/>
</dbReference>
<evidence type="ECO:0000256" key="1">
    <source>
        <dbReference type="ARBA" id="ARBA00023449"/>
    </source>
</evidence>
<dbReference type="PANTHER" id="PTHR45857">
    <property type="entry name" value="FORMIN-LIKE PROTEIN"/>
    <property type="match status" value="1"/>
</dbReference>
<dbReference type="SMART" id="SM01140">
    <property type="entry name" value="Drf_GBD"/>
    <property type="match status" value="1"/>
</dbReference>
<organism evidence="6 7">
    <name type="scientific">Canis lupus familiaris</name>
    <name type="common">Dog</name>
    <name type="synonym">Canis familiaris</name>
    <dbReference type="NCBI Taxonomy" id="9615"/>
    <lineage>
        <taxon>Eukaryota</taxon>
        <taxon>Metazoa</taxon>
        <taxon>Chordata</taxon>
        <taxon>Craniata</taxon>
        <taxon>Vertebrata</taxon>
        <taxon>Euteleostomi</taxon>
        <taxon>Mammalia</taxon>
        <taxon>Eutheria</taxon>
        <taxon>Laurasiatheria</taxon>
        <taxon>Carnivora</taxon>
        <taxon>Caniformia</taxon>
        <taxon>Canidae</taxon>
        <taxon>Canis</taxon>
    </lineage>
</organism>
<evidence type="ECO:0000256" key="3">
    <source>
        <dbReference type="SAM" id="MobiDB-lite"/>
    </source>
</evidence>
<dbReference type="Gene3D" id="1.20.58.2220">
    <property type="entry name" value="Formin, FH2 domain"/>
    <property type="match status" value="1"/>
</dbReference>
<dbReference type="InterPro" id="IPR015425">
    <property type="entry name" value="FH2_Formin"/>
</dbReference>
<dbReference type="FunFam" id="1.20.58.2220:FF:000001">
    <property type="entry name" value="Formin-like 1, isoform CRA_c"/>
    <property type="match status" value="1"/>
</dbReference>
<dbReference type="InterPro" id="IPR014768">
    <property type="entry name" value="GBD/FH3_dom"/>
</dbReference>
<sequence length="1070" mass="121373">MGNLESAEGGPGEPPSVSLLPPPGKMPMPEPCELEERFALVLSSMNLPPDKARLLRQYDNEKKWDLICDQERFQVKNPPHTYIQKLQSFLDPSVTRKKFRRRVQESTKVLRELEISLRTNHIGWVREFLNDENKGLDVLVDYLSFAQCSVMYSTLPGRRALKNSRLVSQKDDVHVCILCLRAIMNYQYGFNLVMSHPHAVNEIALSLNNKNPRTKALVLELLAAVCLVRGGHEIILAAFDNFKEVCKELHRFEKLMEYFRNEDSNIDFMVACMQFINIVVHSVEDMNFRVHLQYEFTKLGLEEFLQKSRHTESEKLQVQIQAYLDNVFDVGGLLEDAETKNVALEKVEELEEHVSHLTEKLLDLENENMMRVAELEKQLLQREKELESVKETYENTSHQVHTLRRLIKEKEEAFQRRCHLEPGARGLESVGSEALARIGPAELSEGMLPSDLDLLAPAPPPEEALPLPPPPAPPLPPPPPPLPDKCPPAPPLPGAAPSVVLTVGLSAIRIKKPIKTKFRLPVFNWTALKPNQISGTVFSELDDEKILEDLDLDKFEELFKTKAQGPALDLICSKSKTAQKAASKVTLLEANRAKNLAITLRKAGRSAEEICRAIHTFDLQTLPVDFVECLMRFLPTEAEVKLLRQYERERQPLDELAAEDRFMLLFSKVERLTQRMAGMAFLGNFQDNLQMLTPQLNAIIAASASVKSSQKLKQMLEIILALGNYMNSSKRGAVYGFKLQSLDLLLDTKSTDRKMTLLHFIALTVKEKYPDLANFWHELHFVEKAAAVSLENVLLDVKELGRGMELIRRECSIHDNTVLRNFLSTNEGKLDKLQRDAKTAEEAYNAVVRYFGESPKTTPPSVFFPVFVRFIRSYKEAEQENEARKKQEEVMREKQLAQEAKKLDAKVGGTKGWGLEESSRRIGRGWRENARDGKLEPRDHPEGPRLVQRDGERGFGRGGPRQRWERAAVCDHGHPQTASWGRNQPHGRLVMTPFPFNARPQTPSQRNKWQQQELIAELRRRQAKEHRPVYEGKDGTIEDIITGGALVPPLGLAPRPSSQTPSGPPPTPSP</sequence>
<keyword evidence="2" id="KW-0175">Coiled coil</keyword>
<reference evidence="6" key="1">
    <citation type="submission" date="2019-03" db="EMBL/GenBank/DDBJ databases">
        <authorList>
            <person name="Warren W.C."/>
            <person name="Johnson G.S."/>
        </authorList>
    </citation>
    <scope>NUCLEOTIDE SEQUENCE [LARGE SCALE GENOMIC DNA]</scope>
    <source>
        <strain evidence="6">Basenji</strain>
    </source>
</reference>
<dbReference type="Pfam" id="PF02181">
    <property type="entry name" value="FH2"/>
    <property type="match status" value="1"/>
</dbReference>
<dbReference type="InterPro" id="IPR010472">
    <property type="entry name" value="FH3_dom"/>
</dbReference>
<dbReference type="FunFam" id="1.25.10.10:FF:000024">
    <property type="entry name" value="Formin-like 1, isoform CRA_c"/>
    <property type="match status" value="1"/>
</dbReference>
<feature type="region of interest" description="Disordered" evidence="3">
    <location>
        <begin position="1043"/>
        <end position="1070"/>
    </location>
</feature>
<accession>A0A8C0NT10</accession>
<gene>
    <name evidence="6" type="primary">FMNL3</name>
</gene>
<dbReference type="AlphaFoldDB" id="A0A8C0NT10"/>
<dbReference type="OrthoDB" id="1104827at2759"/>
<dbReference type="Proteomes" id="UP000694429">
    <property type="component" value="Chromosome 27"/>
</dbReference>
<dbReference type="SUPFAM" id="SSF101447">
    <property type="entry name" value="Formin homology 2 domain (FH2 domain)"/>
    <property type="match status" value="1"/>
</dbReference>
<dbReference type="SUPFAM" id="SSF48371">
    <property type="entry name" value="ARM repeat"/>
    <property type="match status" value="1"/>
</dbReference>
<dbReference type="PROSITE" id="PS51232">
    <property type="entry name" value="GBD_FH3"/>
    <property type="match status" value="1"/>
</dbReference>
<feature type="region of interest" description="Disordered" evidence="3">
    <location>
        <begin position="924"/>
        <end position="962"/>
    </location>
</feature>
<dbReference type="Gene3D" id="1.25.10.10">
    <property type="entry name" value="Leucine-rich Repeat Variant"/>
    <property type="match status" value="1"/>
</dbReference>